<keyword evidence="6" id="KW-0464">Manganese</keyword>
<dbReference type="SUPFAM" id="SSF55811">
    <property type="entry name" value="Nudix"/>
    <property type="match status" value="1"/>
</dbReference>
<feature type="domain" description="Nudix hydrolase" evidence="8">
    <location>
        <begin position="63"/>
        <end position="220"/>
    </location>
</feature>
<dbReference type="CDD" id="cd03426">
    <property type="entry name" value="NUDIX_CoAse_Nudt7"/>
    <property type="match status" value="1"/>
</dbReference>
<dbReference type="PANTHER" id="PTHR12992:SF41">
    <property type="entry name" value="NUDIX HYDROLASE 11"/>
    <property type="match status" value="1"/>
</dbReference>
<name>A0A5B7BTN7_DAVIN</name>
<dbReference type="GO" id="GO:0015938">
    <property type="term" value="P:coenzyme A catabolic process"/>
    <property type="evidence" value="ECO:0007669"/>
    <property type="project" value="TreeGrafter"/>
</dbReference>
<dbReference type="Gene3D" id="3.90.79.10">
    <property type="entry name" value="Nucleoside Triphosphate Pyrophosphohydrolase"/>
    <property type="match status" value="1"/>
</dbReference>
<dbReference type="PANTHER" id="PTHR12992">
    <property type="entry name" value="NUDIX HYDROLASE"/>
    <property type="match status" value="1"/>
</dbReference>
<evidence type="ECO:0000313" key="9">
    <source>
        <dbReference type="EMBL" id="MPA71878.1"/>
    </source>
</evidence>
<protein>
    <recommendedName>
        <fullName evidence="8">Nudix hydrolase domain-containing protein</fullName>
    </recommendedName>
</protein>
<dbReference type="AlphaFoldDB" id="A0A5B7BTN7"/>
<organism evidence="9">
    <name type="scientific">Davidia involucrata</name>
    <name type="common">Dove tree</name>
    <dbReference type="NCBI Taxonomy" id="16924"/>
    <lineage>
        <taxon>Eukaryota</taxon>
        <taxon>Viridiplantae</taxon>
        <taxon>Streptophyta</taxon>
        <taxon>Embryophyta</taxon>
        <taxon>Tracheophyta</taxon>
        <taxon>Spermatophyta</taxon>
        <taxon>Magnoliopsida</taxon>
        <taxon>eudicotyledons</taxon>
        <taxon>Gunneridae</taxon>
        <taxon>Pentapetalae</taxon>
        <taxon>asterids</taxon>
        <taxon>Cornales</taxon>
        <taxon>Nyssaceae</taxon>
        <taxon>Davidia</taxon>
    </lineage>
</organism>
<keyword evidence="5" id="KW-0460">Magnesium</keyword>
<evidence type="ECO:0000259" key="8">
    <source>
        <dbReference type="PROSITE" id="PS51462"/>
    </source>
</evidence>
<evidence type="ECO:0000256" key="6">
    <source>
        <dbReference type="ARBA" id="ARBA00023211"/>
    </source>
</evidence>
<dbReference type="InterPro" id="IPR045121">
    <property type="entry name" value="CoAse"/>
</dbReference>
<dbReference type="GO" id="GO:0008893">
    <property type="term" value="F:guanosine-3',5'-bis(diphosphate) 3'-diphosphatase activity"/>
    <property type="evidence" value="ECO:0007669"/>
    <property type="project" value="UniProtKB-ARBA"/>
</dbReference>
<evidence type="ECO:0000256" key="4">
    <source>
        <dbReference type="ARBA" id="ARBA00022801"/>
    </source>
</evidence>
<evidence type="ECO:0000256" key="5">
    <source>
        <dbReference type="ARBA" id="ARBA00022842"/>
    </source>
</evidence>
<dbReference type="FunFam" id="3.90.79.10:FF:000036">
    <property type="entry name" value="Nudix hydrolase 11"/>
    <property type="match status" value="1"/>
</dbReference>
<feature type="transmembrane region" description="Helical" evidence="7">
    <location>
        <begin position="214"/>
        <end position="232"/>
    </location>
</feature>
<dbReference type="GO" id="GO:0015937">
    <property type="term" value="P:coenzyme A biosynthetic process"/>
    <property type="evidence" value="ECO:0007669"/>
    <property type="project" value="UniProtKB-ARBA"/>
</dbReference>
<keyword evidence="7" id="KW-0472">Membrane</keyword>
<reference evidence="9" key="1">
    <citation type="submission" date="2019-08" db="EMBL/GenBank/DDBJ databases">
        <title>Reference gene set and small RNA set construction with multiple tissues from Davidia involucrata Baill.</title>
        <authorList>
            <person name="Yang H."/>
            <person name="Zhou C."/>
            <person name="Li G."/>
            <person name="Wang J."/>
            <person name="Gao P."/>
            <person name="Wang M."/>
            <person name="Wang R."/>
            <person name="Zhao Y."/>
        </authorList>
    </citation>
    <scope>NUCLEOTIDE SEQUENCE</scope>
    <source>
        <tissue evidence="9">Mixed with DoveR01_LX</tissue>
    </source>
</reference>
<comment type="cofactor">
    <cofactor evidence="2">
        <name>Mg(2+)</name>
        <dbReference type="ChEBI" id="CHEBI:18420"/>
    </cofactor>
</comment>
<dbReference type="PROSITE" id="PS51462">
    <property type="entry name" value="NUDIX"/>
    <property type="match status" value="1"/>
</dbReference>
<accession>A0A5B7BTN7</accession>
<evidence type="ECO:0000256" key="1">
    <source>
        <dbReference type="ARBA" id="ARBA00001936"/>
    </source>
</evidence>
<keyword evidence="7" id="KW-1133">Transmembrane helix</keyword>
<dbReference type="EMBL" id="GHES01041319">
    <property type="protein sequence ID" value="MPA71878.1"/>
    <property type="molecule type" value="Transcribed_RNA"/>
</dbReference>
<keyword evidence="3" id="KW-0479">Metal-binding</keyword>
<keyword evidence="4" id="KW-0378">Hydrolase</keyword>
<dbReference type="GO" id="GO:0046872">
    <property type="term" value="F:metal ion binding"/>
    <property type="evidence" value="ECO:0007669"/>
    <property type="project" value="UniProtKB-KW"/>
</dbReference>
<dbReference type="InterPro" id="IPR000086">
    <property type="entry name" value="NUDIX_hydrolase_dom"/>
</dbReference>
<sequence length="251" mass="28441">MGSNSFRASQRLINLAHQLHLYKPLSQLNSTDSTEDPTVQVPHPQEHCLKAESVTNQPERFRSNRAAVLICLFEDDEGDLRVILTKRSSTLSTHSGEVSLPGGKREESDADDDIKTALREAEEEIGLNPSLVNVVTVLEPFVTKRGMTVVPVIGILSDRKGFNPTPNAAEVEAIFDAPLEMFLKDENRRAEEREWMGDKYLLHFFDYEAQNKKYVVWALTAGFLITVASIVYQRPPAFPERKPKFWNRQCL</sequence>
<dbReference type="Pfam" id="PF00293">
    <property type="entry name" value="NUDIX"/>
    <property type="match status" value="1"/>
</dbReference>
<evidence type="ECO:0000256" key="3">
    <source>
        <dbReference type="ARBA" id="ARBA00022723"/>
    </source>
</evidence>
<gene>
    <name evidence="9" type="ORF">Din_041319</name>
</gene>
<dbReference type="GO" id="GO:0010945">
    <property type="term" value="F:coenzyme A diphosphatase activity"/>
    <property type="evidence" value="ECO:0007669"/>
    <property type="project" value="InterPro"/>
</dbReference>
<keyword evidence="7" id="KW-0812">Transmembrane</keyword>
<dbReference type="GO" id="GO:0005737">
    <property type="term" value="C:cytoplasm"/>
    <property type="evidence" value="ECO:0007669"/>
    <property type="project" value="UniProtKB-ARBA"/>
</dbReference>
<dbReference type="GO" id="GO:0006637">
    <property type="term" value="P:acyl-CoA metabolic process"/>
    <property type="evidence" value="ECO:0007669"/>
    <property type="project" value="UniProtKB-ARBA"/>
</dbReference>
<evidence type="ECO:0000256" key="7">
    <source>
        <dbReference type="SAM" id="Phobius"/>
    </source>
</evidence>
<dbReference type="InterPro" id="IPR015797">
    <property type="entry name" value="NUDIX_hydrolase-like_dom_sf"/>
</dbReference>
<comment type="cofactor">
    <cofactor evidence="1">
        <name>Mn(2+)</name>
        <dbReference type="ChEBI" id="CHEBI:29035"/>
    </cofactor>
</comment>
<evidence type="ECO:0000256" key="2">
    <source>
        <dbReference type="ARBA" id="ARBA00001946"/>
    </source>
</evidence>
<proteinExistence type="predicted"/>